<dbReference type="InterPro" id="IPR053738">
    <property type="entry name" value="Lambda_capsid_assembly"/>
</dbReference>
<name>A0A4Y7RJI3_9FIRM</name>
<evidence type="ECO:0008006" key="3">
    <source>
        <dbReference type="Google" id="ProtNLM"/>
    </source>
</evidence>
<protein>
    <recommendedName>
        <fullName evidence="3">Major capsid protein</fullName>
    </recommendedName>
</protein>
<dbReference type="InterPro" id="IPR005564">
    <property type="entry name" value="Major_capsid_GpE"/>
</dbReference>
<gene>
    <name evidence="1" type="ORF">Pmgp_03369</name>
</gene>
<organism evidence="1 2">
    <name type="scientific">Pelotomaculum propionicicum</name>
    <dbReference type="NCBI Taxonomy" id="258475"/>
    <lineage>
        <taxon>Bacteria</taxon>
        <taxon>Bacillati</taxon>
        <taxon>Bacillota</taxon>
        <taxon>Clostridia</taxon>
        <taxon>Eubacteriales</taxon>
        <taxon>Desulfotomaculaceae</taxon>
        <taxon>Pelotomaculum</taxon>
    </lineage>
</organism>
<proteinExistence type="predicted"/>
<keyword evidence="2" id="KW-1185">Reference proteome</keyword>
<evidence type="ECO:0000313" key="2">
    <source>
        <dbReference type="Proteomes" id="UP000297597"/>
    </source>
</evidence>
<reference evidence="1 2" key="1">
    <citation type="journal article" date="2018" name="Environ. Microbiol.">
        <title>Novel energy conservation strategies and behaviour of Pelotomaculum schinkii driving syntrophic propionate catabolism.</title>
        <authorList>
            <person name="Hidalgo-Ahumada C.A.P."/>
            <person name="Nobu M.K."/>
            <person name="Narihiro T."/>
            <person name="Tamaki H."/>
            <person name="Liu W.T."/>
            <person name="Kamagata Y."/>
            <person name="Stams A.J.M."/>
            <person name="Imachi H."/>
            <person name="Sousa D.Z."/>
        </authorList>
    </citation>
    <scope>NUCLEOTIDE SEQUENCE [LARGE SCALE GENOMIC DNA]</scope>
    <source>
        <strain evidence="1 2">MGP</strain>
    </source>
</reference>
<dbReference type="OrthoDB" id="2680146at2"/>
<dbReference type="Gene3D" id="3.90.1690.10">
    <property type="entry name" value="phage-related protein like domain"/>
    <property type="match status" value="1"/>
</dbReference>
<dbReference type="Proteomes" id="UP000297597">
    <property type="component" value="Unassembled WGS sequence"/>
</dbReference>
<comment type="caution">
    <text evidence="1">The sequence shown here is derived from an EMBL/GenBank/DDBJ whole genome shotgun (WGS) entry which is preliminary data.</text>
</comment>
<dbReference type="EMBL" id="QFFZ01000058">
    <property type="protein sequence ID" value="TEB09148.1"/>
    <property type="molecule type" value="Genomic_DNA"/>
</dbReference>
<evidence type="ECO:0000313" key="1">
    <source>
        <dbReference type="EMBL" id="TEB09148.1"/>
    </source>
</evidence>
<accession>A0A4Y7RJI3</accession>
<dbReference type="Pfam" id="PF03864">
    <property type="entry name" value="Phage_cap_E"/>
    <property type="match status" value="1"/>
</dbReference>
<dbReference type="RefSeq" id="WP_134215457.1">
    <property type="nucleotide sequence ID" value="NZ_QFFZ01000058.1"/>
</dbReference>
<dbReference type="AlphaFoldDB" id="A0A4Y7RJI3"/>
<sequence length="306" mass="34213">MPPLRQIRVVDPVLTTVVQGYKPPEFVGDKILPIVETDKMGGVIQKFGPDDFKLYNTRRATGAKSKRIQPREGDPVKLALHEESLEITIDVNERSEAPSQTQLEARRARVATNNIYTRKEKDQADAVLNPNNYAAGHVMDLSGTSMWSDYANSTPIDDVEDGKKIVRAKIGRRPNTILLGASTFDTLKQHPKLIERIQYAVKGVLTIELMKELFGINEILVGESLYADDKDALFDIWGDVAVLAYIPPAGERGEEVPSFGYTFRKKGHPRSAMYKEGNKLDVIEVWDIYDPMVLGPTAGFLIRNTN</sequence>